<keyword evidence="9" id="KW-1185">Reference proteome</keyword>
<evidence type="ECO:0000256" key="6">
    <source>
        <dbReference type="ARBA" id="ARBA00023239"/>
    </source>
</evidence>
<reference evidence="9" key="1">
    <citation type="journal article" date="2019" name="Int. J. Syst. Evol. Microbiol.">
        <title>The Global Catalogue of Microorganisms (GCM) 10K type strain sequencing project: providing services to taxonomists for standard genome sequencing and annotation.</title>
        <authorList>
            <consortium name="The Broad Institute Genomics Platform"/>
            <consortium name="The Broad Institute Genome Sequencing Center for Infectious Disease"/>
            <person name="Wu L."/>
            <person name="Ma J."/>
        </authorList>
    </citation>
    <scope>NUCLEOTIDE SEQUENCE [LARGE SCALE GENOMIC DNA]</scope>
    <source>
        <strain evidence="9">JCM 14370</strain>
    </source>
</reference>
<dbReference type="EC" id="4.1.1.97" evidence="3"/>
<comment type="caution">
    <text evidence="8">The sequence shown here is derived from an EMBL/GenBank/DDBJ whole genome shotgun (WGS) entry which is preliminary data.</text>
</comment>
<dbReference type="Pfam" id="PF09349">
    <property type="entry name" value="OHCU_decarbox"/>
    <property type="match status" value="1"/>
</dbReference>
<feature type="domain" description="Oxo-4-hydroxy-4-carboxy-5-ureidoimidazoline decarboxylase" evidence="7">
    <location>
        <begin position="9"/>
        <end position="160"/>
    </location>
</feature>
<proteinExistence type="predicted"/>
<comment type="pathway">
    <text evidence="2">Purine metabolism; urate degradation; (S)-allantoin from urate: step 3/3.</text>
</comment>
<accession>A0ABQ2D0E1</accession>
<evidence type="ECO:0000313" key="9">
    <source>
        <dbReference type="Proteomes" id="UP000632222"/>
    </source>
</evidence>
<keyword evidence="5" id="KW-0210">Decarboxylase</keyword>
<evidence type="ECO:0000256" key="3">
    <source>
        <dbReference type="ARBA" id="ARBA00012257"/>
    </source>
</evidence>
<organism evidence="8 9">
    <name type="scientific">Deinococcus roseus</name>
    <dbReference type="NCBI Taxonomy" id="392414"/>
    <lineage>
        <taxon>Bacteria</taxon>
        <taxon>Thermotogati</taxon>
        <taxon>Deinococcota</taxon>
        <taxon>Deinococci</taxon>
        <taxon>Deinococcales</taxon>
        <taxon>Deinococcaceae</taxon>
        <taxon>Deinococcus</taxon>
    </lineage>
</organism>
<gene>
    <name evidence="8" type="ORF">GCM10008938_26270</name>
</gene>
<evidence type="ECO:0000256" key="5">
    <source>
        <dbReference type="ARBA" id="ARBA00022793"/>
    </source>
</evidence>
<dbReference type="Proteomes" id="UP000632222">
    <property type="component" value="Unassembled WGS sequence"/>
</dbReference>
<evidence type="ECO:0000256" key="2">
    <source>
        <dbReference type="ARBA" id="ARBA00004754"/>
    </source>
</evidence>
<dbReference type="RefSeq" id="WP_189003152.1">
    <property type="nucleotide sequence ID" value="NZ_BMOD01000009.1"/>
</dbReference>
<dbReference type="NCBIfam" id="TIGR03164">
    <property type="entry name" value="UHCUDC"/>
    <property type="match status" value="1"/>
</dbReference>
<dbReference type="InterPro" id="IPR036778">
    <property type="entry name" value="OHCU_decarboxylase_sf"/>
</dbReference>
<keyword evidence="6" id="KW-0456">Lyase</keyword>
<evidence type="ECO:0000259" key="7">
    <source>
        <dbReference type="Pfam" id="PF09349"/>
    </source>
</evidence>
<protein>
    <recommendedName>
        <fullName evidence="3">2-oxo-4-hydroxy-4-carboxy-5-ureidoimidazoline decarboxylase</fullName>
        <ecNumber evidence="3">4.1.1.97</ecNumber>
    </recommendedName>
</protein>
<dbReference type="PANTHER" id="PTHR43466:SF1">
    <property type="entry name" value="2-OXO-4-HYDROXY-4-CARBOXY-5-UREIDOIMIDAZOLINE DECARBOXYLASE-RELATED"/>
    <property type="match status" value="1"/>
</dbReference>
<evidence type="ECO:0000256" key="1">
    <source>
        <dbReference type="ARBA" id="ARBA00001163"/>
    </source>
</evidence>
<dbReference type="InterPro" id="IPR017580">
    <property type="entry name" value="OHCU_decarboxylase-1"/>
</dbReference>
<dbReference type="EMBL" id="BMOD01000009">
    <property type="protein sequence ID" value="GGJ38957.1"/>
    <property type="molecule type" value="Genomic_DNA"/>
</dbReference>
<name>A0ABQ2D0E1_9DEIO</name>
<dbReference type="InterPro" id="IPR018020">
    <property type="entry name" value="OHCU_decarboxylase"/>
</dbReference>
<evidence type="ECO:0000313" key="8">
    <source>
        <dbReference type="EMBL" id="GGJ38957.1"/>
    </source>
</evidence>
<dbReference type="PANTHER" id="PTHR43466">
    <property type="entry name" value="2-OXO-4-HYDROXY-4-CARBOXY-5-UREIDOIMIDAZOLINE DECARBOXYLASE-RELATED"/>
    <property type="match status" value="1"/>
</dbReference>
<dbReference type="SUPFAM" id="SSF158694">
    <property type="entry name" value="UraD-Like"/>
    <property type="match status" value="1"/>
</dbReference>
<dbReference type="Gene3D" id="1.10.3330.10">
    <property type="entry name" value="Oxo-4-hydroxy-4-carboxy-5-ureidoimidazoline decarboxylase"/>
    <property type="match status" value="1"/>
</dbReference>
<comment type="catalytic activity">
    <reaction evidence="1">
        <text>5-hydroxy-2-oxo-4-ureido-2,5-dihydro-1H-imidazole-5-carboxylate + H(+) = (S)-allantoin + CO2</text>
        <dbReference type="Rhea" id="RHEA:26301"/>
        <dbReference type="ChEBI" id="CHEBI:15378"/>
        <dbReference type="ChEBI" id="CHEBI:15678"/>
        <dbReference type="ChEBI" id="CHEBI:16526"/>
        <dbReference type="ChEBI" id="CHEBI:58639"/>
        <dbReference type="EC" id="4.1.1.97"/>
    </reaction>
</comment>
<keyword evidence="4" id="KW-0659">Purine metabolism</keyword>
<sequence length="167" mass="19335">MLNFANLKTLDRELFVRELGWLFEHSPWVVERATKYLPFKDLEGMLWAFKLVLQDATLEEQLALIRAHPDLATKAKLTDASQHEQGSLGLDRLDPERFELFQKLNNAYKSRFGFPFIIAVKDNTVDSILQAFEVRLMNDADSERREAIGQIERIVYHRLKGALSDTV</sequence>
<evidence type="ECO:0000256" key="4">
    <source>
        <dbReference type="ARBA" id="ARBA00022631"/>
    </source>
</evidence>